<reference evidence="2" key="1">
    <citation type="journal article" date="2017" name="Plant J.">
        <title>The pomegranate (Punica granatum L.) genome and the genomics of punicalagin biosynthesis.</title>
        <authorList>
            <person name="Qin G."/>
            <person name="Xu C."/>
            <person name="Ming R."/>
            <person name="Tang H."/>
            <person name="Guyot R."/>
            <person name="Kramer E.M."/>
            <person name="Hu Y."/>
            <person name="Yi X."/>
            <person name="Qi Y."/>
            <person name="Xu X."/>
            <person name="Gao Z."/>
            <person name="Pan H."/>
            <person name="Jian J."/>
            <person name="Tian Y."/>
            <person name="Yue Z."/>
            <person name="Xu Y."/>
        </authorList>
    </citation>
    <scope>NUCLEOTIDE SEQUENCE [LARGE SCALE GENOMIC DNA]</scope>
    <source>
        <strain evidence="2">cv. Dabenzi</strain>
    </source>
</reference>
<evidence type="ECO:0000313" key="2">
    <source>
        <dbReference type="Proteomes" id="UP000197138"/>
    </source>
</evidence>
<evidence type="ECO:0000313" key="1">
    <source>
        <dbReference type="EMBL" id="OWM64888.1"/>
    </source>
</evidence>
<proteinExistence type="predicted"/>
<sequence>MGSFDPPPPADEPEDVVYDLRPRWPLGEEYDKGRNEAWSLRRAHIHPSLTSIIQASLLQQP</sequence>
<gene>
    <name evidence="1" type="ORF">CDL15_Pgr028605</name>
</gene>
<name>A0A218VXE5_PUNGR</name>
<dbReference type="Proteomes" id="UP000197138">
    <property type="component" value="Unassembled WGS sequence"/>
</dbReference>
<accession>A0A218VXE5</accession>
<protein>
    <submittedName>
        <fullName evidence="1">Uncharacterized protein</fullName>
    </submittedName>
</protein>
<dbReference type="AlphaFoldDB" id="A0A218VXE5"/>
<dbReference type="EMBL" id="MTKT01005739">
    <property type="protein sequence ID" value="OWM64888.1"/>
    <property type="molecule type" value="Genomic_DNA"/>
</dbReference>
<organism evidence="1 2">
    <name type="scientific">Punica granatum</name>
    <name type="common">Pomegranate</name>
    <dbReference type="NCBI Taxonomy" id="22663"/>
    <lineage>
        <taxon>Eukaryota</taxon>
        <taxon>Viridiplantae</taxon>
        <taxon>Streptophyta</taxon>
        <taxon>Embryophyta</taxon>
        <taxon>Tracheophyta</taxon>
        <taxon>Spermatophyta</taxon>
        <taxon>Magnoliopsida</taxon>
        <taxon>eudicotyledons</taxon>
        <taxon>Gunneridae</taxon>
        <taxon>Pentapetalae</taxon>
        <taxon>rosids</taxon>
        <taxon>malvids</taxon>
        <taxon>Myrtales</taxon>
        <taxon>Lythraceae</taxon>
        <taxon>Punica</taxon>
    </lineage>
</organism>
<comment type="caution">
    <text evidence="1">The sequence shown here is derived from an EMBL/GenBank/DDBJ whole genome shotgun (WGS) entry which is preliminary data.</text>
</comment>